<dbReference type="CDD" id="cd00207">
    <property type="entry name" value="fer2"/>
    <property type="match status" value="1"/>
</dbReference>
<dbReference type="InterPro" id="IPR017927">
    <property type="entry name" value="FAD-bd_FR_type"/>
</dbReference>
<dbReference type="Gene3D" id="3.10.20.30">
    <property type="match status" value="1"/>
</dbReference>
<dbReference type="Pfam" id="PF00175">
    <property type="entry name" value="NAD_binding_1"/>
    <property type="match status" value="1"/>
</dbReference>
<dbReference type="InterPro" id="IPR017938">
    <property type="entry name" value="Riboflavin_synthase-like_b-brl"/>
</dbReference>
<evidence type="ECO:0000259" key="9">
    <source>
        <dbReference type="PROSITE" id="PS51085"/>
    </source>
</evidence>
<evidence type="ECO:0000256" key="7">
    <source>
        <dbReference type="ARBA" id="ARBA00023004"/>
    </source>
</evidence>
<dbReference type="PRINTS" id="PR00371">
    <property type="entry name" value="FPNCR"/>
</dbReference>
<evidence type="ECO:0000256" key="1">
    <source>
        <dbReference type="ARBA" id="ARBA00001974"/>
    </source>
</evidence>
<dbReference type="PRINTS" id="PR00410">
    <property type="entry name" value="PHEHYDRXLASE"/>
</dbReference>
<dbReference type="SUPFAM" id="SSF54292">
    <property type="entry name" value="2Fe-2S ferredoxin-like"/>
    <property type="match status" value="1"/>
</dbReference>
<name>A0ABS9BPT5_9BACT</name>
<evidence type="ECO:0000256" key="8">
    <source>
        <dbReference type="ARBA" id="ARBA00023014"/>
    </source>
</evidence>
<sequence>MELIIQKRIQQTRDAVSLSIARADGTPIVYEPGQFITLIFSTPFGEKRRSYSFSSSPAAGDAPTITIKKITNGEFSRKLVELSLPGDQLQASAISGLFTLPKQINPGQQFFFFAAGSGITPCFSLIKTLLYTSSCRIVLIYSNRDQESTIFYNELLELKERFKFRFDIRFLFSNLFDVYNSRLGKWLLPQLLEQYRKSEKSLLQFYVCGPWDYMQMVQLTLLSEDIKIQQIHKEQFSTLPRMKKPVPPDTDSHTVHFDFKDQKHRLTVQYPVSILMAAKAAGIPMPYSCESGRCGSCVATCTKGKVWMAYNEVLMEEEVSAGRFLCCQAYPIGGDIEVQV</sequence>
<evidence type="ECO:0000313" key="11">
    <source>
        <dbReference type="EMBL" id="MCF1716636.1"/>
    </source>
</evidence>
<keyword evidence="8" id="KW-0411">Iron-sulfur</keyword>
<dbReference type="SUPFAM" id="SSF52343">
    <property type="entry name" value="Ferredoxin reductase-like, C-terminal NADP-linked domain"/>
    <property type="match status" value="1"/>
</dbReference>
<evidence type="ECO:0000313" key="12">
    <source>
        <dbReference type="Proteomes" id="UP001200145"/>
    </source>
</evidence>
<reference evidence="11 12" key="1">
    <citation type="submission" date="2022-01" db="EMBL/GenBank/DDBJ databases">
        <title>Flavihumibacter sp. nov., isolated from sediment of a river.</title>
        <authorList>
            <person name="Liu H."/>
        </authorList>
    </citation>
    <scope>NUCLEOTIDE SEQUENCE [LARGE SCALE GENOMIC DNA]</scope>
    <source>
        <strain evidence="11 12">RY-1</strain>
    </source>
</reference>
<dbReference type="Gene3D" id="3.40.50.80">
    <property type="entry name" value="Nucleotide-binding domain of ferredoxin-NADP reductase (FNR) module"/>
    <property type="match status" value="1"/>
</dbReference>
<organism evidence="11 12">
    <name type="scientific">Flavihumibacter fluminis</name>
    <dbReference type="NCBI Taxonomy" id="2909236"/>
    <lineage>
        <taxon>Bacteria</taxon>
        <taxon>Pseudomonadati</taxon>
        <taxon>Bacteroidota</taxon>
        <taxon>Chitinophagia</taxon>
        <taxon>Chitinophagales</taxon>
        <taxon>Chitinophagaceae</taxon>
        <taxon>Flavihumibacter</taxon>
    </lineage>
</organism>
<dbReference type="PROSITE" id="PS00197">
    <property type="entry name" value="2FE2S_FER_1"/>
    <property type="match status" value="1"/>
</dbReference>
<keyword evidence="5" id="KW-0274">FAD</keyword>
<comment type="cofactor">
    <cofactor evidence="1">
        <name>FAD</name>
        <dbReference type="ChEBI" id="CHEBI:57692"/>
    </cofactor>
</comment>
<dbReference type="InterPro" id="IPR050415">
    <property type="entry name" value="MRET"/>
</dbReference>
<dbReference type="InterPro" id="IPR006058">
    <property type="entry name" value="2Fe2S_fd_BS"/>
</dbReference>
<evidence type="ECO:0000256" key="4">
    <source>
        <dbReference type="ARBA" id="ARBA00022723"/>
    </source>
</evidence>
<keyword evidence="4" id="KW-0479">Metal-binding</keyword>
<keyword evidence="12" id="KW-1185">Reference proteome</keyword>
<dbReference type="PROSITE" id="PS51384">
    <property type="entry name" value="FAD_FR"/>
    <property type="match status" value="1"/>
</dbReference>
<dbReference type="InterPro" id="IPR039261">
    <property type="entry name" value="FNR_nucleotide-bd"/>
</dbReference>
<accession>A0ABS9BPT5</accession>
<dbReference type="Pfam" id="PF00111">
    <property type="entry name" value="Fer2"/>
    <property type="match status" value="1"/>
</dbReference>
<keyword evidence="2" id="KW-0285">Flavoprotein</keyword>
<dbReference type="InterPro" id="IPR001041">
    <property type="entry name" value="2Fe-2S_ferredoxin-type"/>
</dbReference>
<keyword evidence="7" id="KW-0408">Iron</keyword>
<feature type="domain" description="FAD-binding FR-type" evidence="10">
    <location>
        <begin position="1"/>
        <end position="101"/>
    </location>
</feature>
<dbReference type="InterPro" id="IPR012675">
    <property type="entry name" value="Beta-grasp_dom_sf"/>
</dbReference>
<dbReference type="PANTHER" id="PTHR47354">
    <property type="entry name" value="NADH OXIDOREDUCTASE HCR"/>
    <property type="match status" value="1"/>
</dbReference>
<comment type="caution">
    <text evidence="11">The sequence shown here is derived from an EMBL/GenBank/DDBJ whole genome shotgun (WGS) entry which is preliminary data.</text>
</comment>
<dbReference type="Gene3D" id="2.40.30.10">
    <property type="entry name" value="Translation factors"/>
    <property type="match status" value="1"/>
</dbReference>
<dbReference type="InterPro" id="IPR036010">
    <property type="entry name" value="2Fe-2S_ferredoxin-like_sf"/>
</dbReference>
<evidence type="ECO:0000256" key="6">
    <source>
        <dbReference type="ARBA" id="ARBA00023002"/>
    </source>
</evidence>
<gene>
    <name evidence="11" type="ORF">L0U88_18485</name>
</gene>
<dbReference type="Proteomes" id="UP001200145">
    <property type="component" value="Unassembled WGS sequence"/>
</dbReference>
<dbReference type="SUPFAM" id="SSF63380">
    <property type="entry name" value="Riboflavin synthase domain-like"/>
    <property type="match status" value="1"/>
</dbReference>
<dbReference type="PROSITE" id="PS51085">
    <property type="entry name" value="2FE2S_FER_2"/>
    <property type="match status" value="1"/>
</dbReference>
<dbReference type="InterPro" id="IPR001433">
    <property type="entry name" value="OxRdtase_FAD/NAD-bd"/>
</dbReference>
<evidence type="ECO:0000256" key="5">
    <source>
        <dbReference type="ARBA" id="ARBA00022827"/>
    </source>
</evidence>
<dbReference type="EMBL" id="JAKEVY010000005">
    <property type="protein sequence ID" value="MCF1716636.1"/>
    <property type="molecule type" value="Genomic_DNA"/>
</dbReference>
<feature type="domain" description="2Fe-2S ferredoxin-type" evidence="9">
    <location>
        <begin position="253"/>
        <end position="340"/>
    </location>
</feature>
<keyword evidence="6" id="KW-0560">Oxidoreductase</keyword>
<proteinExistence type="predicted"/>
<dbReference type="InterPro" id="IPR001709">
    <property type="entry name" value="Flavoprot_Pyr_Nucl_cyt_Rdtase"/>
</dbReference>
<evidence type="ECO:0000256" key="2">
    <source>
        <dbReference type="ARBA" id="ARBA00022630"/>
    </source>
</evidence>
<protein>
    <submittedName>
        <fullName evidence="11">Iron-sulfur cluster-binding domain-containing protein</fullName>
    </submittedName>
</protein>
<dbReference type="RefSeq" id="WP_234867972.1">
    <property type="nucleotide sequence ID" value="NZ_JAKEVY010000005.1"/>
</dbReference>
<evidence type="ECO:0000259" key="10">
    <source>
        <dbReference type="PROSITE" id="PS51384"/>
    </source>
</evidence>
<evidence type="ECO:0000256" key="3">
    <source>
        <dbReference type="ARBA" id="ARBA00022714"/>
    </source>
</evidence>
<dbReference type="PANTHER" id="PTHR47354:SF8">
    <property type="entry name" value="1,2-PHENYLACETYL-COA EPOXIDASE, SUBUNIT E"/>
    <property type="match status" value="1"/>
</dbReference>
<keyword evidence="3" id="KW-0001">2Fe-2S</keyword>